<reference evidence="12" key="2">
    <citation type="submission" date="2025-09" db="UniProtKB">
        <authorList>
            <consortium name="Ensembl"/>
        </authorList>
    </citation>
    <scope>IDENTIFICATION</scope>
</reference>
<keyword evidence="6" id="KW-0804">Transcription</keyword>
<keyword evidence="5 8" id="KW-0238">DNA-binding</keyword>
<evidence type="ECO:0000259" key="11">
    <source>
        <dbReference type="PROSITE" id="PS51433"/>
    </source>
</evidence>
<evidence type="ECO:0000256" key="1">
    <source>
        <dbReference type="ARBA" id="ARBA00004123"/>
    </source>
</evidence>
<keyword evidence="13" id="KW-1185">Reference proteome</keyword>
<evidence type="ECO:0000256" key="6">
    <source>
        <dbReference type="ARBA" id="ARBA00023163"/>
    </source>
</evidence>
<dbReference type="FunFam" id="1.10.150.50:FF:000030">
    <property type="entry name" value="transcription factor ETV6"/>
    <property type="match status" value="1"/>
</dbReference>
<dbReference type="CDD" id="cd08535">
    <property type="entry name" value="SAM_PNT-Tel_Yan"/>
    <property type="match status" value="1"/>
</dbReference>
<evidence type="ECO:0000313" key="12">
    <source>
        <dbReference type="Ensembl" id="ENSOSUP00000014866.1"/>
    </source>
</evidence>
<sequence length="328" mass="37269">MQGKVAVSSSSSLVTALLPPPSQARHTPSSEGIFKLPGRLMLKMETELFQRLPLVSGIQPSLWSKDDVIHWLRWAEREYSLRQTDESKFEMNGKALCILTKDDFRYRAPSSGDVLYEILQYIKTERRALVCSPLNSPLREARSTEEGTDGSAEAAPVAVSSCLGCAEQPVSRSRAEPLNLSHHSSEGSCRVDAICSFPTTPSAPVDGKIADCRLLWDYVYQLLSDSRYEPYIKWEDKEAKVFRVINPNGLAQLWGNHKNRMNMTYEKMSRALRHYYKLNIIKKEPGQKLLFRFLKTPGEIIHEKSSKLEQLENEDHEDLKEDPLEVSP</sequence>
<dbReference type="GO" id="GO:0000981">
    <property type="term" value="F:DNA-binding transcription factor activity, RNA polymerase II-specific"/>
    <property type="evidence" value="ECO:0007669"/>
    <property type="project" value="UniProtKB-ARBA"/>
</dbReference>
<evidence type="ECO:0000256" key="2">
    <source>
        <dbReference type="ARBA" id="ARBA00005562"/>
    </source>
</evidence>
<dbReference type="Proteomes" id="UP000694552">
    <property type="component" value="Unplaced"/>
</dbReference>
<dbReference type="GO" id="GO:0005634">
    <property type="term" value="C:nucleus"/>
    <property type="evidence" value="ECO:0007669"/>
    <property type="project" value="UniProtKB-SubCell"/>
</dbReference>
<accession>A0A8C8EBU8</accession>
<dbReference type="SMART" id="SM00413">
    <property type="entry name" value="ETS"/>
    <property type="match status" value="1"/>
</dbReference>
<evidence type="ECO:0000256" key="3">
    <source>
        <dbReference type="ARBA" id="ARBA00022491"/>
    </source>
</evidence>
<protein>
    <submittedName>
        <fullName evidence="12">ETS variant transcription factor 7</fullName>
    </submittedName>
</protein>
<dbReference type="Gene3D" id="1.10.150.50">
    <property type="entry name" value="Transcription Factor, Ets-1"/>
    <property type="match status" value="1"/>
</dbReference>
<feature type="region of interest" description="Disordered" evidence="9">
    <location>
        <begin position="305"/>
        <end position="328"/>
    </location>
</feature>
<dbReference type="SMART" id="SM00251">
    <property type="entry name" value="SAM_PNT"/>
    <property type="match status" value="1"/>
</dbReference>
<dbReference type="PRINTS" id="PR00454">
    <property type="entry name" value="ETSDOMAIN"/>
</dbReference>
<dbReference type="GO" id="GO:0030154">
    <property type="term" value="P:cell differentiation"/>
    <property type="evidence" value="ECO:0007669"/>
    <property type="project" value="TreeGrafter"/>
</dbReference>
<dbReference type="InterPro" id="IPR013761">
    <property type="entry name" value="SAM/pointed_sf"/>
</dbReference>
<keyword evidence="4" id="KW-0805">Transcription regulation</keyword>
<dbReference type="InterPro" id="IPR000418">
    <property type="entry name" value="Ets_dom"/>
</dbReference>
<comment type="similarity">
    <text evidence="2 8">Belongs to the ETS family.</text>
</comment>
<dbReference type="PANTHER" id="PTHR11849">
    <property type="entry name" value="ETS"/>
    <property type="match status" value="1"/>
</dbReference>
<evidence type="ECO:0000259" key="10">
    <source>
        <dbReference type="PROSITE" id="PS50061"/>
    </source>
</evidence>
<dbReference type="SUPFAM" id="SSF47769">
    <property type="entry name" value="SAM/Pointed domain"/>
    <property type="match status" value="1"/>
</dbReference>
<comment type="subcellular location">
    <subcellularLocation>
        <location evidence="1 8">Nucleus</location>
    </subcellularLocation>
</comment>
<dbReference type="InterPro" id="IPR046328">
    <property type="entry name" value="ETS_fam"/>
</dbReference>
<dbReference type="Ensembl" id="ENSOSUT00000015368.1">
    <property type="protein sequence ID" value="ENSOSUP00000014866.1"/>
    <property type="gene ID" value="ENSOSUG00000010595.1"/>
</dbReference>
<keyword evidence="7 8" id="KW-0539">Nucleus</keyword>
<proteinExistence type="inferred from homology"/>
<dbReference type="PANTHER" id="PTHR11849:SF77">
    <property type="entry name" value="TRANSCRIPTION FACTOR ETV7"/>
    <property type="match status" value="1"/>
</dbReference>
<dbReference type="InterPro" id="IPR003118">
    <property type="entry name" value="Pointed_dom"/>
</dbReference>
<evidence type="ECO:0000256" key="4">
    <source>
        <dbReference type="ARBA" id="ARBA00023015"/>
    </source>
</evidence>
<dbReference type="InterPro" id="IPR036390">
    <property type="entry name" value="WH_DNA-bd_sf"/>
</dbReference>
<evidence type="ECO:0000256" key="7">
    <source>
        <dbReference type="ARBA" id="ARBA00023242"/>
    </source>
</evidence>
<dbReference type="Gene3D" id="1.10.10.10">
    <property type="entry name" value="Winged helix-like DNA-binding domain superfamily/Winged helix DNA-binding domain"/>
    <property type="match status" value="1"/>
</dbReference>
<dbReference type="SUPFAM" id="SSF46785">
    <property type="entry name" value="Winged helix' DNA-binding domain"/>
    <property type="match status" value="1"/>
</dbReference>
<evidence type="ECO:0000256" key="5">
    <source>
        <dbReference type="ARBA" id="ARBA00023125"/>
    </source>
</evidence>
<dbReference type="AlphaFoldDB" id="A0A8C8EBU8"/>
<dbReference type="PROSITE" id="PS51433">
    <property type="entry name" value="PNT"/>
    <property type="match status" value="1"/>
</dbReference>
<dbReference type="FunFam" id="1.10.10.10:FF:000509">
    <property type="entry name" value="transcription factor ETV7"/>
    <property type="match status" value="1"/>
</dbReference>
<reference evidence="12" key="1">
    <citation type="submission" date="2025-08" db="UniProtKB">
        <authorList>
            <consortium name="Ensembl"/>
        </authorList>
    </citation>
    <scope>IDENTIFICATION</scope>
</reference>
<dbReference type="Pfam" id="PF02198">
    <property type="entry name" value="SAM_PNT"/>
    <property type="match status" value="1"/>
</dbReference>
<dbReference type="PROSITE" id="PS50061">
    <property type="entry name" value="ETS_DOMAIN_3"/>
    <property type="match status" value="1"/>
</dbReference>
<keyword evidence="3" id="KW-0678">Repressor</keyword>
<feature type="domain" description="PNT" evidence="11">
    <location>
        <begin position="42"/>
        <end position="126"/>
    </location>
</feature>
<dbReference type="InterPro" id="IPR036388">
    <property type="entry name" value="WH-like_DNA-bd_sf"/>
</dbReference>
<feature type="domain" description="ETS" evidence="10">
    <location>
        <begin position="213"/>
        <end position="294"/>
    </location>
</feature>
<organism evidence="12 13">
    <name type="scientific">Otus sunia</name>
    <name type="common">Oriental scops-owl</name>
    <dbReference type="NCBI Taxonomy" id="257818"/>
    <lineage>
        <taxon>Eukaryota</taxon>
        <taxon>Metazoa</taxon>
        <taxon>Chordata</taxon>
        <taxon>Craniata</taxon>
        <taxon>Vertebrata</taxon>
        <taxon>Euteleostomi</taxon>
        <taxon>Archelosauria</taxon>
        <taxon>Archosauria</taxon>
        <taxon>Dinosauria</taxon>
        <taxon>Saurischia</taxon>
        <taxon>Theropoda</taxon>
        <taxon>Coelurosauria</taxon>
        <taxon>Aves</taxon>
        <taxon>Neognathae</taxon>
        <taxon>Neoaves</taxon>
        <taxon>Telluraves</taxon>
        <taxon>Strigiformes</taxon>
        <taxon>Strigidae</taxon>
        <taxon>Otus</taxon>
    </lineage>
</organism>
<dbReference type="GO" id="GO:0000977">
    <property type="term" value="F:RNA polymerase II transcription regulatory region sequence-specific DNA binding"/>
    <property type="evidence" value="ECO:0007669"/>
    <property type="project" value="UniProtKB-ARBA"/>
</dbReference>
<name>A0A8C8EBU8_9STRI</name>
<evidence type="ECO:0000313" key="13">
    <source>
        <dbReference type="Proteomes" id="UP000694552"/>
    </source>
</evidence>
<dbReference type="PROSITE" id="PS00346">
    <property type="entry name" value="ETS_DOMAIN_2"/>
    <property type="match status" value="1"/>
</dbReference>
<dbReference type="Pfam" id="PF00178">
    <property type="entry name" value="Ets"/>
    <property type="match status" value="1"/>
</dbReference>
<evidence type="ECO:0000256" key="9">
    <source>
        <dbReference type="SAM" id="MobiDB-lite"/>
    </source>
</evidence>
<feature type="compositionally biased region" description="Basic and acidic residues" evidence="9">
    <location>
        <begin position="317"/>
        <end position="328"/>
    </location>
</feature>
<evidence type="ECO:0000256" key="8">
    <source>
        <dbReference type="RuleBase" id="RU004019"/>
    </source>
</evidence>